<keyword evidence="1" id="KW-0175">Coiled coil</keyword>
<feature type="coiled-coil region" evidence="1">
    <location>
        <begin position="91"/>
        <end position="118"/>
    </location>
</feature>
<dbReference type="GeneID" id="39851372"/>
<dbReference type="AlphaFoldDB" id="L9WPY9"/>
<proteinExistence type="predicted"/>
<evidence type="ECO:0000313" key="3">
    <source>
        <dbReference type="EMBL" id="ELY51457.1"/>
    </source>
</evidence>
<dbReference type="PATRIC" id="fig|1227500.6.peg.798"/>
<feature type="compositionally biased region" description="Polar residues" evidence="2">
    <location>
        <begin position="231"/>
        <end position="246"/>
    </location>
</feature>
<name>L9WPY9_9EURY</name>
<protein>
    <submittedName>
        <fullName evidence="3">Uncharacterized protein</fullName>
    </submittedName>
</protein>
<feature type="region of interest" description="Disordered" evidence="2">
    <location>
        <begin position="173"/>
        <end position="246"/>
    </location>
</feature>
<gene>
    <name evidence="3" type="ORF">C494_03915</name>
</gene>
<dbReference type="EMBL" id="AOHY01000008">
    <property type="protein sequence ID" value="ELY51457.1"/>
    <property type="molecule type" value="Genomic_DNA"/>
</dbReference>
<reference evidence="3 4" key="1">
    <citation type="journal article" date="2014" name="PLoS Genet.">
        <title>Phylogenetically driven sequencing of extremely halophilic archaea reveals strategies for static and dynamic osmo-response.</title>
        <authorList>
            <person name="Becker E.A."/>
            <person name="Seitzer P.M."/>
            <person name="Tritt A."/>
            <person name="Larsen D."/>
            <person name="Krusor M."/>
            <person name="Yao A.I."/>
            <person name="Wu D."/>
            <person name="Madern D."/>
            <person name="Eisen J.A."/>
            <person name="Darling A.E."/>
            <person name="Facciotti M.T."/>
        </authorList>
    </citation>
    <scope>NUCLEOTIDE SEQUENCE [LARGE SCALE GENOMIC DNA]</scope>
    <source>
        <strain evidence="3 4">JCM 10635</strain>
    </source>
</reference>
<evidence type="ECO:0000256" key="2">
    <source>
        <dbReference type="SAM" id="MobiDB-lite"/>
    </source>
</evidence>
<dbReference type="RefSeq" id="WP_006064984.1">
    <property type="nucleotide sequence ID" value="NZ_AOHY01000008.1"/>
</dbReference>
<dbReference type="OrthoDB" id="170871at2157"/>
<dbReference type="eggNOG" id="arCOG03053">
    <property type="taxonomic scope" value="Archaea"/>
</dbReference>
<evidence type="ECO:0000313" key="4">
    <source>
        <dbReference type="Proteomes" id="UP000011690"/>
    </source>
</evidence>
<sequence length="246" mass="25101">MTTTRSVALLVLVATVGLMIAPIASGAVAGVLTDETTTETETTDSATNTSVSMFMQSSAAETENAVDDGMFEAKYSAADNDSQTALVHDRTADLEDKLEALEAEREALRDQQDDLHSGEYQARMTRLTVEIQSLDRSAGQIEHRADEAGVGDRVAHLQANASALTGPEVSEFARSLAGGGPSNGSGPPAETPGNESNATTGAEAGPPAETPGASSDSEQESDTAPPANGSDADSSPGSETEAGSGQ</sequence>
<accession>L9WPY9</accession>
<organism evidence="3 4">
    <name type="scientific">Natronorubrum bangense JCM 10635</name>
    <dbReference type="NCBI Taxonomy" id="1227500"/>
    <lineage>
        <taxon>Archaea</taxon>
        <taxon>Methanobacteriati</taxon>
        <taxon>Methanobacteriota</taxon>
        <taxon>Stenosarchaea group</taxon>
        <taxon>Halobacteria</taxon>
        <taxon>Halobacteriales</taxon>
        <taxon>Natrialbaceae</taxon>
        <taxon>Natronorubrum</taxon>
    </lineage>
</organism>
<keyword evidence="4" id="KW-1185">Reference proteome</keyword>
<dbReference type="Proteomes" id="UP000011690">
    <property type="component" value="Unassembled WGS sequence"/>
</dbReference>
<evidence type="ECO:0000256" key="1">
    <source>
        <dbReference type="SAM" id="Coils"/>
    </source>
</evidence>
<comment type="caution">
    <text evidence="3">The sequence shown here is derived from an EMBL/GenBank/DDBJ whole genome shotgun (WGS) entry which is preliminary data.</text>
</comment>
<feature type="compositionally biased region" description="Low complexity" evidence="2">
    <location>
        <begin position="198"/>
        <end position="213"/>
    </location>
</feature>